<gene>
    <name evidence="2" type="ORF">JYK14_17750</name>
</gene>
<evidence type="ECO:0000313" key="2">
    <source>
        <dbReference type="EMBL" id="MCO6417990.1"/>
    </source>
</evidence>
<proteinExistence type="predicted"/>
<dbReference type="Proteomes" id="UP001523392">
    <property type="component" value="Unassembled WGS sequence"/>
</dbReference>
<sequence length="66" mass="7249">MMKELPFSSGIAISGPAEINTGEHPERKSNAADNALRRVGAALFIAVWSRKAEDLNRPMRLVLRTS</sequence>
<feature type="compositionally biased region" description="Basic and acidic residues" evidence="1">
    <location>
        <begin position="21"/>
        <end position="30"/>
    </location>
</feature>
<comment type="caution">
    <text evidence="2">The sequence shown here is derived from an EMBL/GenBank/DDBJ whole genome shotgun (WGS) entry which is preliminary data.</text>
</comment>
<protein>
    <submittedName>
        <fullName evidence="2">Uncharacterized protein</fullName>
    </submittedName>
</protein>
<name>A0ABT1DAI4_9PROT</name>
<feature type="region of interest" description="Disordered" evidence="1">
    <location>
        <begin position="1"/>
        <end position="32"/>
    </location>
</feature>
<accession>A0ABT1DAI4</accession>
<evidence type="ECO:0000256" key="1">
    <source>
        <dbReference type="SAM" id="MobiDB-lite"/>
    </source>
</evidence>
<reference evidence="2 3" key="1">
    <citation type="submission" date="2021-12" db="EMBL/GenBank/DDBJ databases">
        <title>Siccirubricoccus leaddurans sp. nov., a high concentration Zn2+ tolerance bacterium.</title>
        <authorList>
            <person name="Cao Y."/>
        </authorList>
    </citation>
    <scope>NUCLEOTIDE SEQUENCE [LARGE SCALE GENOMIC DNA]</scope>
    <source>
        <strain evidence="2 3">KC 17139</strain>
    </source>
</reference>
<evidence type="ECO:0000313" key="3">
    <source>
        <dbReference type="Proteomes" id="UP001523392"/>
    </source>
</evidence>
<keyword evidence="3" id="KW-1185">Reference proteome</keyword>
<dbReference type="EMBL" id="JAFIRR010000111">
    <property type="protein sequence ID" value="MCO6417990.1"/>
    <property type="molecule type" value="Genomic_DNA"/>
</dbReference>
<dbReference type="RefSeq" id="WP_252954622.1">
    <property type="nucleotide sequence ID" value="NZ_JAFIRR010000111.1"/>
</dbReference>
<organism evidence="2 3">
    <name type="scientific">Siccirubricoccus soli</name>
    <dbReference type="NCBI Taxonomy" id="2899147"/>
    <lineage>
        <taxon>Bacteria</taxon>
        <taxon>Pseudomonadati</taxon>
        <taxon>Pseudomonadota</taxon>
        <taxon>Alphaproteobacteria</taxon>
        <taxon>Acetobacterales</taxon>
        <taxon>Roseomonadaceae</taxon>
        <taxon>Siccirubricoccus</taxon>
    </lineage>
</organism>